<dbReference type="SUPFAM" id="SSF53697">
    <property type="entry name" value="SIS domain"/>
    <property type="match status" value="1"/>
</dbReference>
<dbReference type="Pfam" id="PF13580">
    <property type="entry name" value="SIS_2"/>
    <property type="match status" value="2"/>
</dbReference>
<evidence type="ECO:0000313" key="2">
    <source>
        <dbReference type="EMBL" id="GAA6502499.1"/>
    </source>
</evidence>
<dbReference type="InterPro" id="IPR050099">
    <property type="entry name" value="SIS_GmhA/DiaA_subfam"/>
</dbReference>
<dbReference type="InterPro" id="IPR001347">
    <property type="entry name" value="SIS_dom"/>
</dbReference>
<name>A0ABQ0C136_9FIRM</name>
<dbReference type="InterPro" id="IPR046348">
    <property type="entry name" value="SIS_dom_sf"/>
</dbReference>
<dbReference type="Proteomes" id="UP001600941">
    <property type="component" value="Unassembled WGS sequence"/>
</dbReference>
<evidence type="ECO:0000313" key="3">
    <source>
        <dbReference type="Proteomes" id="UP001600941"/>
    </source>
</evidence>
<sequence length="209" mass="23102">MGRENAVYEKFRKDYPVLKEQPVWEAFELLLKSCRNGGKILVCGNGGSASDSEHIVGELMKGFLLKRQLPDEEKEKFRSLEGGEVLSEQLQQGIPAISLNSYTSLMTAVGNDTSFDMIFAQQVYAYGQPGDVLIAMTTSGNSANIVEGAKTARVKGMKVLGITGEKESALLKYCDVCFRMPSTETYRVQEYTLPLYHTLCAMLEEAVFG</sequence>
<accession>A0ABQ0C136</accession>
<dbReference type="InterPro" id="IPR035461">
    <property type="entry name" value="GmhA/DiaA"/>
</dbReference>
<comment type="caution">
    <text evidence="2">The sequence shown here is derived from an EMBL/GenBank/DDBJ whole genome shotgun (WGS) entry which is preliminary data.</text>
</comment>
<dbReference type="PANTHER" id="PTHR30390:SF6">
    <property type="entry name" value="DNAA INITIATOR-ASSOCIATING PROTEIN DIAA"/>
    <property type="match status" value="1"/>
</dbReference>
<reference evidence="2 3" key="1">
    <citation type="submission" date="2024-04" db="EMBL/GenBank/DDBJ databases">
        <title>Defined microbial consortia suppress multidrug-resistant proinflammatory Enterobacteriaceae via ecological control.</title>
        <authorList>
            <person name="Furuichi M."/>
            <person name="Kawaguchi T."/>
            <person name="Pust M."/>
            <person name="Yasuma K."/>
            <person name="Plichta D."/>
            <person name="Hasegawa N."/>
            <person name="Ohya T."/>
            <person name="Bhattarai S."/>
            <person name="Sasajima S."/>
            <person name="Aoto Y."/>
            <person name="Tuganbaev T."/>
            <person name="Yaginuma M."/>
            <person name="Ueda M."/>
            <person name="Okahashi N."/>
            <person name="Amafuji K."/>
            <person name="Kiridooshi Y."/>
            <person name="Sugita K."/>
            <person name="Strazar M."/>
            <person name="Skelly A."/>
            <person name="Suda W."/>
            <person name="Hattori M."/>
            <person name="Nakamoto N."/>
            <person name="Caballero S."/>
            <person name="Norman J."/>
            <person name="Olle B."/>
            <person name="Tanoue T."/>
            <person name="Arita M."/>
            <person name="Bucci V."/>
            <person name="Atarashi K."/>
            <person name="Xavier R."/>
            <person name="Honda K."/>
        </authorList>
    </citation>
    <scope>NUCLEOTIDE SEQUENCE [LARGE SCALE GENOMIC DNA]</scope>
    <source>
        <strain evidence="3">k34-0107-D12</strain>
    </source>
</reference>
<dbReference type="EMBL" id="BAABZQ010000001">
    <property type="protein sequence ID" value="GAA6502499.1"/>
    <property type="molecule type" value="Genomic_DNA"/>
</dbReference>
<gene>
    <name evidence="2" type="primary">gmhA</name>
    <name evidence="2" type="ORF">K340107D12_53150</name>
</gene>
<dbReference type="PANTHER" id="PTHR30390">
    <property type="entry name" value="SEDOHEPTULOSE 7-PHOSPHATE ISOMERASE / DNAA INITIATOR-ASSOCIATING FACTOR FOR REPLICATION INITIATION"/>
    <property type="match status" value="1"/>
</dbReference>
<dbReference type="GO" id="GO:0016853">
    <property type="term" value="F:isomerase activity"/>
    <property type="evidence" value="ECO:0007669"/>
    <property type="project" value="UniProtKB-KW"/>
</dbReference>
<dbReference type="RefSeq" id="WP_033141870.1">
    <property type="nucleotide sequence ID" value="NZ_BAABZQ010000001.1"/>
</dbReference>
<proteinExistence type="predicted"/>
<keyword evidence="3" id="KW-1185">Reference proteome</keyword>
<dbReference type="PROSITE" id="PS51464">
    <property type="entry name" value="SIS"/>
    <property type="match status" value="1"/>
</dbReference>
<feature type="domain" description="SIS" evidence="1">
    <location>
        <begin position="30"/>
        <end position="209"/>
    </location>
</feature>
<protein>
    <submittedName>
        <fullName evidence="2">D-sedoheptulose 7-phosphate isomerase</fullName>
    </submittedName>
</protein>
<evidence type="ECO:0000259" key="1">
    <source>
        <dbReference type="PROSITE" id="PS51464"/>
    </source>
</evidence>
<organism evidence="2 3">
    <name type="scientific">Blautia parvula</name>
    <dbReference type="NCBI Taxonomy" id="2877527"/>
    <lineage>
        <taxon>Bacteria</taxon>
        <taxon>Bacillati</taxon>
        <taxon>Bacillota</taxon>
        <taxon>Clostridia</taxon>
        <taxon>Lachnospirales</taxon>
        <taxon>Lachnospiraceae</taxon>
        <taxon>Blautia</taxon>
    </lineage>
</organism>
<keyword evidence="2" id="KW-0413">Isomerase</keyword>
<dbReference type="CDD" id="cd05006">
    <property type="entry name" value="SIS_GmhA"/>
    <property type="match status" value="1"/>
</dbReference>
<dbReference type="Gene3D" id="3.40.50.10490">
    <property type="entry name" value="Glucose-6-phosphate isomerase like protein, domain 1"/>
    <property type="match status" value="1"/>
</dbReference>